<dbReference type="HOGENOM" id="CLU_028458_5_1_4"/>
<dbReference type="GO" id="GO:0018773">
    <property type="term" value="F:acetylpyruvate hydrolase activity"/>
    <property type="evidence" value="ECO:0007669"/>
    <property type="project" value="TreeGrafter"/>
</dbReference>
<dbReference type="GO" id="GO:0046872">
    <property type="term" value="F:metal ion binding"/>
    <property type="evidence" value="ECO:0007669"/>
    <property type="project" value="UniProtKB-KW"/>
</dbReference>
<dbReference type="EMBL" id="AEQP01000022">
    <property type="protein sequence ID" value="EFV94054.1"/>
    <property type="molecule type" value="Genomic_DNA"/>
</dbReference>
<dbReference type="RefSeq" id="WP_005674566.1">
    <property type="nucleotide sequence ID" value="NZ_CP146288.1"/>
</dbReference>
<dbReference type="PANTHER" id="PTHR11820:SF90">
    <property type="entry name" value="FLUTATHIONE S-TRANSFERASE"/>
    <property type="match status" value="1"/>
</dbReference>
<dbReference type="STRING" id="887898.HMPREF0551_2169"/>
<proteinExistence type="predicted"/>
<dbReference type="SUPFAM" id="SSF56529">
    <property type="entry name" value="FAH"/>
    <property type="match status" value="1"/>
</dbReference>
<dbReference type="PANTHER" id="PTHR11820">
    <property type="entry name" value="ACYLPYRUVASE"/>
    <property type="match status" value="1"/>
</dbReference>
<name>E7RZQ5_9BURK</name>
<keyword evidence="1" id="KW-0479">Metal-binding</keyword>
<dbReference type="Gene3D" id="3.90.850.10">
    <property type="entry name" value="Fumarylacetoacetase-like, C-terminal domain"/>
    <property type="match status" value="1"/>
</dbReference>
<dbReference type="eggNOG" id="COG0179">
    <property type="taxonomic scope" value="Bacteria"/>
</dbReference>
<feature type="domain" description="Fumarylacetoacetase-like C-terminal" evidence="2">
    <location>
        <begin position="28"/>
        <end position="218"/>
    </location>
</feature>
<dbReference type="Proteomes" id="UP000011021">
    <property type="component" value="Unassembled WGS sequence"/>
</dbReference>
<gene>
    <name evidence="3" type="ORF">HMPREF0551_2169</name>
</gene>
<dbReference type="AlphaFoldDB" id="E7RZQ5"/>
<evidence type="ECO:0000313" key="3">
    <source>
        <dbReference type="EMBL" id="EFV94054.1"/>
    </source>
</evidence>
<evidence type="ECO:0000313" key="4">
    <source>
        <dbReference type="Proteomes" id="UP000011021"/>
    </source>
</evidence>
<comment type="caution">
    <text evidence="3">The sequence shown here is derived from an EMBL/GenBank/DDBJ whole genome shotgun (WGS) entry which is preliminary data.</text>
</comment>
<evidence type="ECO:0000256" key="1">
    <source>
        <dbReference type="ARBA" id="ARBA00022723"/>
    </source>
</evidence>
<evidence type="ECO:0000259" key="2">
    <source>
        <dbReference type="Pfam" id="PF01557"/>
    </source>
</evidence>
<dbReference type="InterPro" id="IPR011234">
    <property type="entry name" value="Fumarylacetoacetase-like_C"/>
</dbReference>
<accession>E7RZQ5</accession>
<organism evidence="3 4">
    <name type="scientific">Lautropia mirabilis ATCC 51599</name>
    <dbReference type="NCBI Taxonomy" id="887898"/>
    <lineage>
        <taxon>Bacteria</taxon>
        <taxon>Pseudomonadati</taxon>
        <taxon>Pseudomonadota</taxon>
        <taxon>Betaproteobacteria</taxon>
        <taxon>Burkholderiales</taxon>
        <taxon>Burkholderiaceae</taxon>
        <taxon>Lautropia</taxon>
    </lineage>
</organism>
<keyword evidence="4" id="KW-1185">Reference proteome</keyword>
<dbReference type="Pfam" id="PF01557">
    <property type="entry name" value="FAA_hydrolase"/>
    <property type="match status" value="1"/>
</dbReference>
<protein>
    <submittedName>
        <fullName evidence="3">FAH family protein</fullName>
    </submittedName>
</protein>
<dbReference type="InterPro" id="IPR036663">
    <property type="entry name" value="Fumarylacetoacetase_C_sf"/>
</dbReference>
<sequence>MSSYVFAPARTVSLPVHGVAQRFPVNRVFCVAQNYAQHAVEMGSSGREDPFFFMKPASSVVPVAAGTVLPVPYPSGTQSLHHEVELVVALGRCGSNVDPARAEELIYGYAVGLDLTRRDLQTALKAKGRPWEIAKGFEASGPVGAIMPREQVGTLVHGGIRLSVDGEERQSGDLDQMIWNVNEIISHLSRHWSLVAGDIVFTGTPAGVGAVVRGNHLQGSIDGLDGIQVELV</sequence>
<reference evidence="3 4" key="1">
    <citation type="submission" date="2010-12" db="EMBL/GenBank/DDBJ databases">
        <authorList>
            <person name="Muzny D."/>
            <person name="Qin X."/>
            <person name="Deng J."/>
            <person name="Jiang H."/>
            <person name="Liu Y."/>
            <person name="Qu J."/>
            <person name="Song X.-Z."/>
            <person name="Zhang L."/>
            <person name="Thornton R."/>
            <person name="Coyle M."/>
            <person name="Francisco L."/>
            <person name="Jackson L."/>
            <person name="Javaid M."/>
            <person name="Korchina V."/>
            <person name="Kovar C."/>
            <person name="Mata R."/>
            <person name="Mathew T."/>
            <person name="Ngo R."/>
            <person name="Nguyen L."/>
            <person name="Nguyen N."/>
            <person name="Okwuonu G."/>
            <person name="Ongeri F."/>
            <person name="Pham C."/>
            <person name="Simmons D."/>
            <person name="Wilczek-Boney K."/>
            <person name="Hale W."/>
            <person name="Jakkamsetti A."/>
            <person name="Pham P."/>
            <person name="Ruth R."/>
            <person name="San Lucas F."/>
            <person name="Warren J."/>
            <person name="Zhang J."/>
            <person name="Zhao Z."/>
            <person name="Zhou C."/>
            <person name="Zhu D."/>
            <person name="Lee S."/>
            <person name="Bess C."/>
            <person name="Blankenburg K."/>
            <person name="Forbes L."/>
            <person name="Fu Q."/>
            <person name="Gubbala S."/>
            <person name="Hirani K."/>
            <person name="Jayaseelan J.C."/>
            <person name="Lara F."/>
            <person name="Munidasa M."/>
            <person name="Palculict T."/>
            <person name="Patil S."/>
            <person name="Pu L.-L."/>
            <person name="Saada N."/>
            <person name="Tang L."/>
            <person name="Weissenberger G."/>
            <person name="Zhu Y."/>
            <person name="Hemphill L."/>
            <person name="Shang Y."/>
            <person name="Youmans B."/>
            <person name="Ayvaz T."/>
            <person name="Ross M."/>
            <person name="Santibanez J."/>
            <person name="Aqrawi P."/>
            <person name="Gross S."/>
            <person name="Joshi V."/>
            <person name="Fowler G."/>
            <person name="Nazareth L."/>
            <person name="Reid J."/>
            <person name="Worley K."/>
            <person name="Petrosino J."/>
            <person name="Highlander S."/>
            <person name="Gibbs R."/>
        </authorList>
    </citation>
    <scope>NUCLEOTIDE SEQUENCE [LARGE SCALE GENOMIC DNA]</scope>
    <source>
        <strain evidence="3 4">ATCC 51599</strain>
    </source>
</reference>